<reference evidence="1 2" key="1">
    <citation type="journal article" date="2014" name="BMC Genomics">
        <title>Complete genome sequence of producer of the glycopeptide antibiotic Aculeximycin Kutzneria albida DSM 43870T, a representative of minor genus of Pseudonocardiaceae.</title>
        <authorList>
            <person name="Rebets Y."/>
            <person name="Tokovenko B."/>
            <person name="Lushchyk I."/>
            <person name="Ruckert C."/>
            <person name="Zaburannyi N."/>
            <person name="Bechthold A."/>
            <person name="Kalinowski J."/>
            <person name="Luzhetskyy A."/>
        </authorList>
    </citation>
    <scope>NUCLEOTIDE SEQUENCE [LARGE SCALE GENOMIC DNA]</scope>
    <source>
        <strain evidence="1">DSM 43870</strain>
    </source>
</reference>
<dbReference type="STRING" id="1449976.KALB_8720"/>
<protein>
    <submittedName>
        <fullName evidence="1">Uncharacterized protein</fullName>
    </submittedName>
</protein>
<proteinExistence type="predicted"/>
<sequence length="268" mass="28955">MPNASSLVRQLVEVRCRYTGETHSAVLPEIIRGLEPLTKDDRDCLLAALHDHDVLIQADLQSAVLPDAVTGEQQYLEAALFVAAGKVGGPVFRMVRPLADGIAVHVRPDALIPLLRGLLLGLAGLRLRRHRRHQELYLPGTSARVVLPAVAAARLAYLGEEFWPWLLRGPRPRADVQLCPWNAAASALLRRSSVFDTAWECTAAPPTCRVTWRDGLTTARVAALLAHPIVGLPLLGCRPAEQYLELGLAVGSIQLVGPDLVGGTVPVT</sequence>
<dbReference type="RefSeq" id="WP_025361855.1">
    <property type="nucleotide sequence ID" value="NZ_CP007155.1"/>
</dbReference>
<gene>
    <name evidence="1" type="ORF">KALB_8720</name>
</gene>
<dbReference type="KEGG" id="kal:KALB_8720"/>
<dbReference type="EMBL" id="CP007155">
    <property type="protein sequence ID" value="AHI02077.1"/>
    <property type="molecule type" value="Genomic_DNA"/>
</dbReference>
<organism evidence="1 2">
    <name type="scientific">Kutzneria albida DSM 43870</name>
    <dbReference type="NCBI Taxonomy" id="1449976"/>
    <lineage>
        <taxon>Bacteria</taxon>
        <taxon>Bacillati</taxon>
        <taxon>Actinomycetota</taxon>
        <taxon>Actinomycetes</taxon>
        <taxon>Pseudonocardiales</taxon>
        <taxon>Pseudonocardiaceae</taxon>
        <taxon>Kutzneria</taxon>
    </lineage>
</organism>
<dbReference type="Proteomes" id="UP000019225">
    <property type="component" value="Chromosome"/>
</dbReference>
<accession>W5WNF1</accession>
<keyword evidence="2" id="KW-1185">Reference proteome</keyword>
<evidence type="ECO:0000313" key="1">
    <source>
        <dbReference type="EMBL" id="AHI02077.1"/>
    </source>
</evidence>
<name>W5WNF1_9PSEU</name>
<evidence type="ECO:0000313" key="2">
    <source>
        <dbReference type="Proteomes" id="UP000019225"/>
    </source>
</evidence>
<dbReference type="HOGENOM" id="CLU_064701_0_0_11"/>
<dbReference type="AlphaFoldDB" id="W5WNF1"/>
<dbReference type="OrthoDB" id="3660677at2"/>